<feature type="region of interest" description="Disordered" evidence="1">
    <location>
        <begin position="242"/>
        <end position="273"/>
    </location>
</feature>
<dbReference type="AlphaFoldDB" id="A0ABD3VD24"/>
<feature type="compositionally biased region" description="Basic and acidic residues" evidence="1">
    <location>
        <begin position="346"/>
        <end position="355"/>
    </location>
</feature>
<dbReference type="SUPFAM" id="SSF50729">
    <property type="entry name" value="PH domain-like"/>
    <property type="match status" value="1"/>
</dbReference>
<sequence>MNMALVKFWLNSPVAHCHIMSGLPDKQVWKKRWLVYQRASSYGPTRLIVCSKRESFIKHPFGKKSHTIVFMKDVNNVSKGVTKHGETKVTIGFNIAKPYMEFICLEAQEDYWIECLGLGKGKEDTLEDDSFRAYLLPAISLNYSGECVLQIRNKCLTLFSDEMKRQTIVNWPLEVIRRFSKDHDNKIFFLETGRLSTTGECLFNIRSYWFEAMFKKIVEAQAEKLEAESIMSYTANDFDYDKSPTRKDRNAKDDSDEDDYLHPIPVLAGDENDDANNGGYLRALSVRKNAGRNRCKMSDNDDPNQSFNKSDILSAADNCYLSVRDSTYKLKLEKKEESPYLSMDSSHAKDTKACDGGDDQTSQTGEQQLSQGSENIS</sequence>
<comment type="caution">
    <text evidence="3">The sequence shown here is derived from an EMBL/GenBank/DDBJ whole genome shotgun (WGS) entry which is preliminary data.</text>
</comment>
<dbReference type="PANTHER" id="PTHR21258:SF61">
    <property type="entry name" value="PROTEIN CHICO"/>
    <property type="match status" value="1"/>
</dbReference>
<dbReference type="Pfam" id="PF02174">
    <property type="entry name" value="IRS"/>
    <property type="match status" value="1"/>
</dbReference>
<feature type="domain" description="IRS-type PTB" evidence="2">
    <location>
        <begin position="127"/>
        <end position="226"/>
    </location>
</feature>
<dbReference type="SMART" id="SM00310">
    <property type="entry name" value="PTBI"/>
    <property type="match status" value="1"/>
</dbReference>
<dbReference type="SMART" id="SM01244">
    <property type="entry name" value="IRS"/>
    <property type="match status" value="1"/>
</dbReference>
<feature type="region of interest" description="Disordered" evidence="1">
    <location>
        <begin position="333"/>
        <end position="377"/>
    </location>
</feature>
<dbReference type="InterPro" id="IPR002404">
    <property type="entry name" value="IRS_PTB"/>
</dbReference>
<dbReference type="Gene3D" id="2.30.29.30">
    <property type="entry name" value="Pleckstrin-homology domain (PH domain)/Phosphotyrosine-binding domain (PTB)"/>
    <property type="match status" value="2"/>
</dbReference>
<name>A0ABD3VD24_SINWO</name>
<reference evidence="3 4" key="1">
    <citation type="submission" date="2024-11" db="EMBL/GenBank/DDBJ databases">
        <title>Chromosome-level genome assembly of the freshwater bivalve Anodonta woodiana.</title>
        <authorList>
            <person name="Chen X."/>
        </authorList>
    </citation>
    <scope>NUCLEOTIDE SEQUENCE [LARGE SCALE GENOMIC DNA]</scope>
    <source>
        <strain evidence="3">MN2024</strain>
        <tissue evidence="3">Gills</tissue>
    </source>
</reference>
<gene>
    <name evidence="3" type="ORF">ACJMK2_009311</name>
</gene>
<organism evidence="3 4">
    <name type="scientific">Sinanodonta woodiana</name>
    <name type="common">Chinese pond mussel</name>
    <name type="synonym">Anodonta woodiana</name>
    <dbReference type="NCBI Taxonomy" id="1069815"/>
    <lineage>
        <taxon>Eukaryota</taxon>
        <taxon>Metazoa</taxon>
        <taxon>Spiralia</taxon>
        <taxon>Lophotrochozoa</taxon>
        <taxon>Mollusca</taxon>
        <taxon>Bivalvia</taxon>
        <taxon>Autobranchia</taxon>
        <taxon>Heteroconchia</taxon>
        <taxon>Palaeoheterodonta</taxon>
        <taxon>Unionida</taxon>
        <taxon>Unionoidea</taxon>
        <taxon>Unionidae</taxon>
        <taxon>Unioninae</taxon>
        <taxon>Sinanodonta</taxon>
    </lineage>
</organism>
<dbReference type="EMBL" id="JBJQND010000012">
    <property type="protein sequence ID" value="KAL3859076.1"/>
    <property type="molecule type" value="Genomic_DNA"/>
</dbReference>
<feature type="non-terminal residue" evidence="3">
    <location>
        <position position="377"/>
    </location>
</feature>
<proteinExistence type="predicted"/>
<evidence type="ECO:0000256" key="1">
    <source>
        <dbReference type="SAM" id="MobiDB-lite"/>
    </source>
</evidence>
<dbReference type="PANTHER" id="PTHR21258">
    <property type="entry name" value="DOCKING PROTEIN RELATED"/>
    <property type="match status" value="1"/>
</dbReference>
<protein>
    <recommendedName>
        <fullName evidence="2">IRS-type PTB domain-containing protein</fullName>
    </recommendedName>
</protein>
<evidence type="ECO:0000313" key="3">
    <source>
        <dbReference type="EMBL" id="KAL3859076.1"/>
    </source>
</evidence>
<dbReference type="InterPro" id="IPR050996">
    <property type="entry name" value="Docking_Protein_DOK"/>
</dbReference>
<dbReference type="InterPro" id="IPR011993">
    <property type="entry name" value="PH-like_dom_sf"/>
</dbReference>
<evidence type="ECO:0000313" key="4">
    <source>
        <dbReference type="Proteomes" id="UP001634394"/>
    </source>
</evidence>
<feature type="compositionally biased region" description="Polar residues" evidence="1">
    <location>
        <begin position="359"/>
        <end position="377"/>
    </location>
</feature>
<keyword evidence="4" id="KW-1185">Reference proteome</keyword>
<feature type="compositionally biased region" description="Basic and acidic residues" evidence="1">
    <location>
        <begin position="242"/>
        <end position="253"/>
    </location>
</feature>
<dbReference type="Proteomes" id="UP001634394">
    <property type="component" value="Unassembled WGS sequence"/>
</dbReference>
<accession>A0ABD3VD24</accession>
<evidence type="ECO:0000259" key="2">
    <source>
        <dbReference type="SMART" id="SM00310"/>
    </source>
</evidence>